<protein>
    <submittedName>
        <fullName evidence="1">Uncharacterized protein</fullName>
    </submittedName>
</protein>
<reference evidence="1" key="1">
    <citation type="submission" date="2014-09" db="EMBL/GenBank/DDBJ databases">
        <authorList>
            <person name="Magalhaes I.L.F."/>
            <person name="Oliveira U."/>
            <person name="Santos F.R."/>
            <person name="Vidigal T.H.D.A."/>
            <person name="Brescovit A.D."/>
            <person name="Santos A.J."/>
        </authorList>
    </citation>
    <scope>NUCLEOTIDE SEQUENCE</scope>
    <source>
        <tissue evidence="1">Shoot tissue taken approximately 20 cm above the soil surface</tissue>
    </source>
</reference>
<dbReference type="EMBL" id="GBRH01248576">
    <property type="protein sequence ID" value="JAD49319.1"/>
    <property type="molecule type" value="Transcribed_RNA"/>
</dbReference>
<name>A0A0A9ACD3_ARUDO</name>
<sequence length="20" mass="2368">MLKYPSYPHEVLLEYPFGPS</sequence>
<dbReference type="AlphaFoldDB" id="A0A0A9ACD3"/>
<organism evidence="1">
    <name type="scientific">Arundo donax</name>
    <name type="common">Giant reed</name>
    <name type="synonym">Donax arundinaceus</name>
    <dbReference type="NCBI Taxonomy" id="35708"/>
    <lineage>
        <taxon>Eukaryota</taxon>
        <taxon>Viridiplantae</taxon>
        <taxon>Streptophyta</taxon>
        <taxon>Embryophyta</taxon>
        <taxon>Tracheophyta</taxon>
        <taxon>Spermatophyta</taxon>
        <taxon>Magnoliopsida</taxon>
        <taxon>Liliopsida</taxon>
        <taxon>Poales</taxon>
        <taxon>Poaceae</taxon>
        <taxon>PACMAD clade</taxon>
        <taxon>Arundinoideae</taxon>
        <taxon>Arundineae</taxon>
        <taxon>Arundo</taxon>
    </lineage>
</organism>
<reference evidence="1" key="2">
    <citation type="journal article" date="2015" name="Data Brief">
        <title>Shoot transcriptome of the giant reed, Arundo donax.</title>
        <authorList>
            <person name="Barrero R.A."/>
            <person name="Guerrero F.D."/>
            <person name="Moolhuijzen P."/>
            <person name="Goolsby J.A."/>
            <person name="Tidwell J."/>
            <person name="Bellgard S.E."/>
            <person name="Bellgard M.I."/>
        </authorList>
    </citation>
    <scope>NUCLEOTIDE SEQUENCE</scope>
    <source>
        <tissue evidence="1">Shoot tissue taken approximately 20 cm above the soil surface</tissue>
    </source>
</reference>
<proteinExistence type="predicted"/>
<evidence type="ECO:0000313" key="1">
    <source>
        <dbReference type="EMBL" id="JAD49319.1"/>
    </source>
</evidence>
<accession>A0A0A9ACD3</accession>